<sequence length="191" mass="20767">MSEDPLRLRASDADRERMAQALYHASGTGQLTLDELEDRLGHLYAAKTLVETEAVVADLQTRAVAAADAEQGPRRSVAVMSGVDRRGEWTLPSRHRALAFWGGVTIDLRYARLTAARSRISAFAIMGGVEVIAPEDITVEVDGTGLMGGFRTARRSRRQAAPPGAPVVRISGLAFWGSVKVVRKSRKDGRR</sequence>
<dbReference type="EMBL" id="BAAANN010000030">
    <property type="protein sequence ID" value="GAA1978752.1"/>
    <property type="molecule type" value="Genomic_DNA"/>
</dbReference>
<keyword evidence="3" id="KW-1185">Reference proteome</keyword>
<evidence type="ECO:0000313" key="3">
    <source>
        <dbReference type="Proteomes" id="UP001501116"/>
    </source>
</evidence>
<comment type="caution">
    <text evidence="2">The sequence shown here is derived from an EMBL/GenBank/DDBJ whole genome shotgun (WGS) entry which is preliminary data.</text>
</comment>
<accession>A0ABP5DGJ5</accession>
<name>A0ABP5DGJ5_9PSEU</name>
<dbReference type="PANTHER" id="PTHR40763:SF4">
    <property type="entry name" value="DUF1707 DOMAIN-CONTAINING PROTEIN"/>
    <property type="match status" value="1"/>
</dbReference>
<evidence type="ECO:0000259" key="1">
    <source>
        <dbReference type="Pfam" id="PF08044"/>
    </source>
</evidence>
<dbReference type="RefSeq" id="WP_344427318.1">
    <property type="nucleotide sequence ID" value="NZ_BAAANN010000030.1"/>
</dbReference>
<proteinExistence type="predicted"/>
<gene>
    <name evidence="2" type="ORF">GCM10009754_63640</name>
</gene>
<evidence type="ECO:0000313" key="2">
    <source>
        <dbReference type="EMBL" id="GAA1978752.1"/>
    </source>
</evidence>
<dbReference type="InterPro" id="IPR012551">
    <property type="entry name" value="DUF1707_SHOCT-like"/>
</dbReference>
<dbReference type="PANTHER" id="PTHR40763">
    <property type="entry name" value="MEMBRANE PROTEIN-RELATED"/>
    <property type="match status" value="1"/>
</dbReference>
<dbReference type="Pfam" id="PF08044">
    <property type="entry name" value="DUF1707"/>
    <property type="match status" value="1"/>
</dbReference>
<organism evidence="2 3">
    <name type="scientific">Amycolatopsis minnesotensis</name>
    <dbReference type="NCBI Taxonomy" id="337894"/>
    <lineage>
        <taxon>Bacteria</taxon>
        <taxon>Bacillati</taxon>
        <taxon>Actinomycetota</taxon>
        <taxon>Actinomycetes</taxon>
        <taxon>Pseudonocardiales</taxon>
        <taxon>Pseudonocardiaceae</taxon>
        <taxon>Amycolatopsis</taxon>
    </lineage>
</organism>
<protein>
    <submittedName>
        <fullName evidence="2">DUF1707 domain-containing protein</fullName>
    </submittedName>
</protein>
<feature type="domain" description="DUF1707" evidence="1">
    <location>
        <begin position="8"/>
        <end position="60"/>
    </location>
</feature>
<reference evidence="3" key="1">
    <citation type="journal article" date="2019" name="Int. J. Syst. Evol. Microbiol.">
        <title>The Global Catalogue of Microorganisms (GCM) 10K type strain sequencing project: providing services to taxonomists for standard genome sequencing and annotation.</title>
        <authorList>
            <consortium name="The Broad Institute Genomics Platform"/>
            <consortium name="The Broad Institute Genome Sequencing Center for Infectious Disease"/>
            <person name="Wu L."/>
            <person name="Ma J."/>
        </authorList>
    </citation>
    <scope>NUCLEOTIDE SEQUENCE [LARGE SCALE GENOMIC DNA]</scope>
    <source>
        <strain evidence="3">JCM 14545</strain>
    </source>
</reference>
<dbReference type="Proteomes" id="UP001501116">
    <property type="component" value="Unassembled WGS sequence"/>
</dbReference>